<organism evidence="1 2">
    <name type="scientific">Nonomuraea rosea</name>
    <dbReference type="NCBI Taxonomy" id="638574"/>
    <lineage>
        <taxon>Bacteria</taxon>
        <taxon>Bacillati</taxon>
        <taxon>Actinomycetota</taxon>
        <taxon>Actinomycetes</taxon>
        <taxon>Streptosporangiales</taxon>
        <taxon>Streptosporangiaceae</taxon>
        <taxon>Nonomuraea</taxon>
    </lineage>
</organism>
<reference evidence="2" key="1">
    <citation type="journal article" date="2019" name="Int. J. Syst. Evol. Microbiol.">
        <title>The Global Catalogue of Microorganisms (GCM) 10K type strain sequencing project: providing services to taxonomists for standard genome sequencing and annotation.</title>
        <authorList>
            <consortium name="The Broad Institute Genomics Platform"/>
            <consortium name="The Broad Institute Genome Sequencing Center for Infectious Disease"/>
            <person name="Wu L."/>
            <person name="Ma J."/>
        </authorList>
    </citation>
    <scope>NUCLEOTIDE SEQUENCE [LARGE SCALE GENOMIC DNA]</scope>
    <source>
        <strain evidence="2">JCM 17326</strain>
    </source>
</reference>
<keyword evidence="2" id="KW-1185">Reference proteome</keyword>
<gene>
    <name evidence="1" type="ORF">GCM10022419_004340</name>
</gene>
<dbReference type="EMBL" id="BAABDQ010000001">
    <property type="protein sequence ID" value="GAA3528629.1"/>
    <property type="molecule type" value="Genomic_DNA"/>
</dbReference>
<proteinExistence type="predicted"/>
<accession>A0ABP6V5B9</accession>
<evidence type="ECO:0000313" key="1">
    <source>
        <dbReference type="EMBL" id="GAA3528629.1"/>
    </source>
</evidence>
<sequence>MESVEERLARLEKQVAYLQRHLGVDPVLVDAVTDGELLPPEFYAALRDGKTVKAIAIYRKVTGATLLVAKTVVEDIQRGAALDR</sequence>
<protein>
    <submittedName>
        <fullName evidence="1">Uncharacterized protein</fullName>
    </submittedName>
</protein>
<name>A0ABP6V5B9_9ACTN</name>
<comment type="caution">
    <text evidence="1">The sequence shown here is derived from an EMBL/GenBank/DDBJ whole genome shotgun (WGS) entry which is preliminary data.</text>
</comment>
<dbReference type="Proteomes" id="UP001500630">
    <property type="component" value="Unassembled WGS sequence"/>
</dbReference>
<evidence type="ECO:0000313" key="2">
    <source>
        <dbReference type="Proteomes" id="UP001500630"/>
    </source>
</evidence>
<dbReference type="RefSeq" id="WP_345558052.1">
    <property type="nucleotide sequence ID" value="NZ_BAABDQ010000001.1"/>
</dbReference>